<feature type="compositionally biased region" description="Polar residues" evidence="1">
    <location>
        <begin position="113"/>
        <end position="136"/>
    </location>
</feature>
<name>A0AAN7MFD4_TRANT</name>
<protein>
    <submittedName>
        <fullName evidence="2">Uncharacterized protein</fullName>
    </submittedName>
</protein>
<accession>A0AAN7MFD4</accession>
<gene>
    <name evidence="2" type="ORF">SAY86_004146</name>
</gene>
<sequence>MERACEELAREISWAKQSIEMMRKEMEVERKMLRMAEVLLEERVQMKLAEARDLLEEKMSRLKETSASAPKKGGGEKEEPKGLILMAPGEDFPEKSTMNRLAVKQRYCRATEDSNGGNSRATTTPLQRWSSPSTEPENPHIKRGIKGFVGVRAIRSKGQSWGSKKVEYQKTQIRIMLKQRSPVRSINSTIIWGS</sequence>
<dbReference type="PANTHER" id="PTHR31071">
    <property type="entry name" value="GB|AAF24581.1"/>
    <property type="match status" value="1"/>
</dbReference>
<reference evidence="2 3" key="1">
    <citation type="journal article" date="2023" name="Hortic Res">
        <title>Pangenome of water caltrop reveals structural variations and asymmetric subgenome divergence after allopolyploidization.</title>
        <authorList>
            <person name="Zhang X."/>
            <person name="Chen Y."/>
            <person name="Wang L."/>
            <person name="Yuan Y."/>
            <person name="Fang M."/>
            <person name="Shi L."/>
            <person name="Lu R."/>
            <person name="Comes H.P."/>
            <person name="Ma Y."/>
            <person name="Chen Y."/>
            <person name="Huang G."/>
            <person name="Zhou Y."/>
            <person name="Zheng Z."/>
            <person name="Qiu Y."/>
        </authorList>
    </citation>
    <scope>NUCLEOTIDE SEQUENCE [LARGE SCALE GENOMIC DNA]</scope>
    <source>
        <strain evidence="2">F231</strain>
    </source>
</reference>
<comment type="caution">
    <text evidence="2">The sequence shown here is derived from an EMBL/GenBank/DDBJ whole genome shotgun (WGS) entry which is preliminary data.</text>
</comment>
<dbReference type="Proteomes" id="UP001346149">
    <property type="component" value="Unassembled WGS sequence"/>
</dbReference>
<proteinExistence type="predicted"/>
<dbReference type="InterPro" id="IPR043424">
    <property type="entry name" value="BLT-like"/>
</dbReference>
<dbReference type="PANTHER" id="PTHR31071:SF39">
    <property type="entry name" value="PROTEIN BRANCHLESS TRICHOME"/>
    <property type="match status" value="1"/>
</dbReference>
<organism evidence="2 3">
    <name type="scientific">Trapa natans</name>
    <name type="common">Water chestnut</name>
    <dbReference type="NCBI Taxonomy" id="22666"/>
    <lineage>
        <taxon>Eukaryota</taxon>
        <taxon>Viridiplantae</taxon>
        <taxon>Streptophyta</taxon>
        <taxon>Embryophyta</taxon>
        <taxon>Tracheophyta</taxon>
        <taxon>Spermatophyta</taxon>
        <taxon>Magnoliopsida</taxon>
        <taxon>eudicotyledons</taxon>
        <taxon>Gunneridae</taxon>
        <taxon>Pentapetalae</taxon>
        <taxon>rosids</taxon>
        <taxon>malvids</taxon>
        <taxon>Myrtales</taxon>
        <taxon>Lythraceae</taxon>
        <taxon>Trapa</taxon>
    </lineage>
</organism>
<keyword evidence="3" id="KW-1185">Reference proteome</keyword>
<dbReference type="EMBL" id="JAXQNO010000001">
    <property type="protein sequence ID" value="KAK4804329.1"/>
    <property type="molecule type" value="Genomic_DNA"/>
</dbReference>
<evidence type="ECO:0000256" key="1">
    <source>
        <dbReference type="SAM" id="MobiDB-lite"/>
    </source>
</evidence>
<feature type="region of interest" description="Disordered" evidence="1">
    <location>
        <begin position="61"/>
        <end position="81"/>
    </location>
</feature>
<dbReference type="AlphaFoldDB" id="A0AAN7MFD4"/>
<feature type="region of interest" description="Disordered" evidence="1">
    <location>
        <begin position="109"/>
        <end position="142"/>
    </location>
</feature>
<evidence type="ECO:0000313" key="3">
    <source>
        <dbReference type="Proteomes" id="UP001346149"/>
    </source>
</evidence>
<evidence type="ECO:0000313" key="2">
    <source>
        <dbReference type="EMBL" id="KAK4804329.1"/>
    </source>
</evidence>